<dbReference type="Proteomes" id="UP000823935">
    <property type="component" value="Unassembled WGS sequence"/>
</dbReference>
<evidence type="ECO:0000256" key="1">
    <source>
        <dbReference type="SAM" id="Coils"/>
    </source>
</evidence>
<reference evidence="2" key="2">
    <citation type="journal article" date="2021" name="PeerJ">
        <title>Extensive microbial diversity within the chicken gut microbiome revealed by metagenomics and culture.</title>
        <authorList>
            <person name="Gilroy R."/>
            <person name="Ravi A."/>
            <person name="Getino M."/>
            <person name="Pursley I."/>
            <person name="Horton D.L."/>
            <person name="Alikhan N.F."/>
            <person name="Baker D."/>
            <person name="Gharbi K."/>
            <person name="Hall N."/>
            <person name="Watson M."/>
            <person name="Adriaenssens E.M."/>
            <person name="Foster-Nyarko E."/>
            <person name="Jarju S."/>
            <person name="Secka A."/>
            <person name="Antonio M."/>
            <person name="Oren A."/>
            <person name="Chaudhuri R.R."/>
            <person name="La Ragione R."/>
            <person name="Hildebrand F."/>
            <person name="Pallen M.J."/>
        </authorList>
    </citation>
    <scope>NUCLEOTIDE SEQUENCE</scope>
    <source>
        <strain evidence="2">CHK190-19873</strain>
    </source>
</reference>
<protein>
    <recommendedName>
        <fullName evidence="4">Chitin-binding type-3 domain-containing protein</fullName>
    </recommendedName>
</protein>
<proteinExistence type="predicted"/>
<sequence length="131" mass="14553">MVFENLNPESEAPEILELYQRLEKKVNDLTARVEKLEGGSSGTDPEPPVTTVPAWEAWDGISDNYQYGAAVTHSDRYWLNVLQGTQNVWEPGVADGRYWKEISKEDTEAIISGAKTVDQVLNPTTGVDQEG</sequence>
<evidence type="ECO:0008006" key="4">
    <source>
        <dbReference type="Google" id="ProtNLM"/>
    </source>
</evidence>
<comment type="caution">
    <text evidence="2">The sequence shown here is derived from an EMBL/GenBank/DDBJ whole genome shotgun (WGS) entry which is preliminary data.</text>
</comment>
<reference evidence="2" key="1">
    <citation type="submission" date="2020-10" db="EMBL/GenBank/DDBJ databases">
        <authorList>
            <person name="Gilroy R."/>
        </authorList>
    </citation>
    <scope>NUCLEOTIDE SEQUENCE</scope>
    <source>
        <strain evidence="2">CHK190-19873</strain>
    </source>
</reference>
<dbReference type="AlphaFoldDB" id="A0A9D1JK94"/>
<name>A0A9D1JK94_9FIRM</name>
<organism evidence="2 3">
    <name type="scientific">Candidatus Limivivens intestinipullorum</name>
    <dbReference type="NCBI Taxonomy" id="2840858"/>
    <lineage>
        <taxon>Bacteria</taxon>
        <taxon>Bacillati</taxon>
        <taxon>Bacillota</taxon>
        <taxon>Clostridia</taxon>
        <taxon>Lachnospirales</taxon>
        <taxon>Lachnospiraceae</taxon>
        <taxon>Lachnospiraceae incertae sedis</taxon>
        <taxon>Candidatus Limivivens</taxon>
    </lineage>
</organism>
<keyword evidence="1" id="KW-0175">Coiled coil</keyword>
<gene>
    <name evidence="2" type="ORF">IAB44_06235</name>
</gene>
<evidence type="ECO:0000313" key="3">
    <source>
        <dbReference type="Proteomes" id="UP000823935"/>
    </source>
</evidence>
<accession>A0A9D1JK94</accession>
<evidence type="ECO:0000313" key="2">
    <source>
        <dbReference type="EMBL" id="HIS31129.1"/>
    </source>
</evidence>
<feature type="coiled-coil region" evidence="1">
    <location>
        <begin position="12"/>
        <end position="39"/>
    </location>
</feature>
<dbReference type="EMBL" id="DVIQ01000030">
    <property type="protein sequence ID" value="HIS31129.1"/>
    <property type="molecule type" value="Genomic_DNA"/>
</dbReference>